<dbReference type="EMBL" id="AEUX02000001">
    <property type="protein sequence ID" value="EHI70781.1"/>
    <property type="molecule type" value="Genomic_DNA"/>
</dbReference>
<feature type="active site" description="Charge relay system" evidence="6 7">
    <location>
        <position position="159"/>
    </location>
</feature>
<evidence type="ECO:0000256" key="9">
    <source>
        <dbReference type="SAM" id="SignalP"/>
    </source>
</evidence>
<dbReference type="Pfam" id="PF00082">
    <property type="entry name" value="Peptidase_S8"/>
    <property type="match status" value="1"/>
</dbReference>
<dbReference type="PROSITE" id="PS51257">
    <property type="entry name" value="PROKAR_LIPOPROTEIN"/>
    <property type="match status" value="1"/>
</dbReference>
<dbReference type="GO" id="GO:0006508">
    <property type="term" value="P:proteolysis"/>
    <property type="evidence" value="ECO:0007669"/>
    <property type="project" value="UniProtKB-KW"/>
</dbReference>
<dbReference type="Gene3D" id="3.40.50.200">
    <property type="entry name" value="Peptidase S8/S53 domain"/>
    <property type="match status" value="1"/>
</dbReference>
<feature type="compositionally biased region" description="Acidic residues" evidence="8">
    <location>
        <begin position="1023"/>
        <end position="1045"/>
    </location>
</feature>
<feature type="domain" description="Peptidase S8/S53" evidence="10">
    <location>
        <begin position="99"/>
        <end position="542"/>
    </location>
</feature>
<dbReference type="InterPro" id="IPR015500">
    <property type="entry name" value="Peptidase_S8_subtilisin-rel"/>
</dbReference>
<evidence type="ECO:0000256" key="3">
    <source>
        <dbReference type="ARBA" id="ARBA00022729"/>
    </source>
</evidence>
<comment type="similarity">
    <text evidence="1 7">Belongs to the peptidase S8 family.</text>
</comment>
<dbReference type="Gene3D" id="2.60.40.1710">
    <property type="entry name" value="Subtilisin-like superfamily"/>
    <property type="match status" value="1"/>
</dbReference>
<keyword evidence="12" id="KW-0449">Lipoprotein</keyword>
<evidence type="ECO:0000256" key="2">
    <source>
        <dbReference type="ARBA" id="ARBA00022670"/>
    </source>
</evidence>
<dbReference type="InterPro" id="IPR036852">
    <property type="entry name" value="Peptidase_S8/S53_dom_sf"/>
</dbReference>
<evidence type="ECO:0000313" key="12">
    <source>
        <dbReference type="EMBL" id="EHI70781.1"/>
    </source>
</evidence>
<comment type="caution">
    <text evidence="12">The sequence shown here is derived from an EMBL/GenBank/DDBJ whole genome shotgun (WGS) entry which is preliminary data.</text>
</comment>
<feature type="signal peptide" evidence="9">
    <location>
        <begin position="1"/>
        <end position="38"/>
    </location>
</feature>
<organism evidence="12 13">
    <name type="scientific">Streptococcus ictaluri 707-05</name>
    <dbReference type="NCBI Taxonomy" id="764299"/>
    <lineage>
        <taxon>Bacteria</taxon>
        <taxon>Bacillati</taxon>
        <taxon>Bacillota</taxon>
        <taxon>Bacilli</taxon>
        <taxon>Lactobacillales</taxon>
        <taxon>Streptococcaceae</taxon>
        <taxon>Streptococcus</taxon>
    </lineage>
</organism>
<feature type="chain" id="PRO_5003479527" evidence="9">
    <location>
        <begin position="39"/>
        <end position="1359"/>
    </location>
</feature>
<dbReference type="eggNOG" id="COG1404">
    <property type="taxonomic scope" value="Bacteria"/>
</dbReference>
<feature type="domain" description="C5a peptidase/Subtilisin-like protease SBT2-like Fn3-like" evidence="11">
    <location>
        <begin position="591"/>
        <end position="707"/>
    </location>
</feature>
<dbReference type="RefSeq" id="WP_008087050.1">
    <property type="nucleotide sequence ID" value="NZ_AEUX02000001.1"/>
</dbReference>
<evidence type="ECO:0000256" key="5">
    <source>
        <dbReference type="ARBA" id="ARBA00022825"/>
    </source>
</evidence>
<evidence type="ECO:0000256" key="7">
    <source>
        <dbReference type="PROSITE-ProRule" id="PRU01240"/>
    </source>
</evidence>
<evidence type="ECO:0000259" key="10">
    <source>
        <dbReference type="Pfam" id="PF00082"/>
    </source>
</evidence>
<evidence type="ECO:0000256" key="8">
    <source>
        <dbReference type="SAM" id="MobiDB-lite"/>
    </source>
</evidence>
<keyword evidence="2 7" id="KW-0645">Protease</keyword>
<dbReference type="InterPro" id="IPR023828">
    <property type="entry name" value="Peptidase_S8_Ser-AS"/>
</dbReference>
<feature type="active site" description="Charge relay system" evidence="6 7">
    <location>
        <position position="108"/>
    </location>
</feature>
<keyword evidence="13" id="KW-1185">Reference proteome</keyword>
<dbReference type="Proteomes" id="UP000003330">
    <property type="component" value="Unassembled WGS sequence"/>
</dbReference>
<dbReference type="Pfam" id="PF06280">
    <property type="entry name" value="fn3_5"/>
    <property type="match status" value="1"/>
</dbReference>
<dbReference type="InterPro" id="IPR050131">
    <property type="entry name" value="Peptidase_S8_subtilisin-like"/>
</dbReference>
<dbReference type="InterPro" id="IPR010435">
    <property type="entry name" value="C5a/SBT2-like_Fn3"/>
</dbReference>
<name>G5K027_9STRE</name>
<feature type="region of interest" description="Disordered" evidence="8">
    <location>
        <begin position="1021"/>
        <end position="1114"/>
    </location>
</feature>
<reference evidence="12 13" key="1">
    <citation type="journal article" date="2014" name="Int. J. Syst. Evol. Microbiol.">
        <title>Phylogenomics and the dynamic genome evolution of the genus Streptococcus.</title>
        <authorList>
            <consortium name="The Broad Institute Genome Sequencing Platform"/>
            <person name="Richards V.P."/>
            <person name="Palmer S.R."/>
            <person name="Pavinski Bitar P.D."/>
            <person name="Qin X."/>
            <person name="Weinstock G.M."/>
            <person name="Highlander S.K."/>
            <person name="Town C.D."/>
            <person name="Burne R.A."/>
            <person name="Stanhope M.J."/>
        </authorList>
    </citation>
    <scope>NUCLEOTIDE SEQUENCE [LARGE SCALE GENOMIC DNA]</scope>
    <source>
        <strain evidence="12 13">707-05</strain>
    </source>
</reference>
<evidence type="ECO:0000313" key="13">
    <source>
        <dbReference type="Proteomes" id="UP000003330"/>
    </source>
</evidence>
<dbReference type="InterPro" id="IPR000209">
    <property type="entry name" value="Peptidase_S8/S53_dom"/>
</dbReference>
<gene>
    <name evidence="12" type="ORF">STRIC_0891</name>
</gene>
<sequence length="1359" mass="153072">MSQNKEIYGIRKRKVCGACSVLLATACFAISMGASVSADEWATSNPSELKVVAQEVDYTDEILGNSPDILSESQLYQGYQEGLVFSKAGISDTMIPHDGSGIVIATVDSGVDETHKIMRLDPTAKIKLAPQSAEFSDKIPFRYDFLSGDTDLADDSTEHGMHIVGVLVGNEENGFKGMAPNAQLLAYRTWSEDSREGFQEDYQFYAIEDALAKGADIISLSIGEVGSGRQDDVWYDIVKKAKEKDVIITAAMGNYGTAATTNSFDKFVNQAYSLTDDSTIVSLAANPDVLAVGSYYDTYMKLPHFKAWGMSFAYEDLNWHNYDLFKRKEQEEITFNDAVLYWNKTTNDNIKDKIVLIDRNQEKVFDQVLEVMKKDPKGIIMINAATPTTLGNYESIPEIRSATLDDQGDYFERIWAVSVSYKDGQLLKKLINQANPQGISFDKKVQSTRVFDYPGISGFSSWGASPDLGLKPDLVAPGENIWSTANKDVFFNMSGTSMASPYVAGASTQLLPKEKALLQKEKALLSHNRIIDLNKIILQNTADILKDHTVPAGQPLLDYSPRRQGAGALNIDKALKTKVLVTYEDTKGAVDLKAFIDKQKEFTVVLKNFSDKTQGFEIDPGQVLGKVLYKQERKMGDESFTIDSIHSRIISQASVGMDKVLQLAPHSSLSVIVKLDLGQAKLGEFVEGFIRFKSTDKSQPDLNIPYMGFYGDWNAEAIVDPPGWDPASKTKMTGLMKEYPTGLDVFDILPWGVDYDEWKATKDKTKLIPNQAFNVMQSHGGSDKHAKMRIRLNFMRHAQDYQVDVVTSQNKEADTILRTLKKSHYPVKYMESAYREYPDWYYKIYNNYDPDLEWDGGLYDPKTHESVQIKDGNYYIRVKARLTSQSPWQYTYMPFKVDNKAPEIKIDHKSETEIQLKVTDENLHYVAVVTKDSEPVKLIAEKDGLYKVNLEDYKDRELRILAIDYGENKGLIDINGEEMDVKSHEALKFLHVDKKIIAANGHKKLVKKGGHSIFGFDLSSSEALDDSDDEDEDLDDLEEDDEEETESGRQSSTKKDTSTPSTEKNDEDDLEDEEDQETTSEDDEQVSDDSDKDDNDPKHFESGGDIADSENKMPGLIEANSSEVVKIEEDEKGNHFRIFKLHVRPGQRVVVTATNAMHNLKTGQPITESHWSQTYTDQTAKGQWDQDVRVPIFEGSNTINVSVFYEGKKIFARGYGVKLDTKIPDLKIDNKNIDFIADWKTADSDDGDEVVGTIRTRDGMVNLAGTIEDLQDGWFLYINDNMVDNVVHLGEFGQQYHNNKRNWTYSQQMAHNDYVKLKVEDNMKNAKEYIFKVIVDPEIKDELPLSLPMKKSESKKVKL</sequence>
<feature type="active site" description="Charge relay system" evidence="6 7">
    <location>
        <position position="497"/>
    </location>
</feature>
<dbReference type="PANTHER" id="PTHR43806">
    <property type="entry name" value="PEPTIDASE S8"/>
    <property type="match status" value="1"/>
</dbReference>
<dbReference type="PROSITE" id="PS51892">
    <property type="entry name" value="SUBTILASE"/>
    <property type="match status" value="1"/>
</dbReference>
<keyword evidence="5 7" id="KW-0720">Serine protease</keyword>
<keyword evidence="4 7" id="KW-0378">Hydrolase</keyword>
<dbReference type="OrthoDB" id="9798386at2"/>
<protein>
    <submittedName>
        <fullName evidence="12">Cross-wall-targeting lipoprotein signal</fullName>
    </submittedName>
</protein>
<dbReference type="GO" id="GO:0016020">
    <property type="term" value="C:membrane"/>
    <property type="evidence" value="ECO:0007669"/>
    <property type="project" value="InterPro"/>
</dbReference>
<accession>G5K027</accession>
<dbReference type="PANTHER" id="PTHR43806:SF11">
    <property type="entry name" value="CEREVISIN-RELATED"/>
    <property type="match status" value="1"/>
</dbReference>
<dbReference type="STRING" id="764299.STRIC_0891"/>
<evidence type="ECO:0000256" key="1">
    <source>
        <dbReference type="ARBA" id="ARBA00011073"/>
    </source>
</evidence>
<evidence type="ECO:0000256" key="4">
    <source>
        <dbReference type="ARBA" id="ARBA00022801"/>
    </source>
</evidence>
<dbReference type="PROSITE" id="PS00138">
    <property type="entry name" value="SUBTILASE_SER"/>
    <property type="match status" value="1"/>
</dbReference>
<proteinExistence type="inferred from homology"/>
<dbReference type="Gene3D" id="3.50.30.30">
    <property type="match status" value="1"/>
</dbReference>
<keyword evidence="3 9" id="KW-0732">Signal</keyword>
<evidence type="ECO:0000256" key="6">
    <source>
        <dbReference type="PIRSR" id="PIRSR615500-1"/>
    </source>
</evidence>
<dbReference type="SUPFAM" id="SSF52743">
    <property type="entry name" value="Subtilisin-like"/>
    <property type="match status" value="1"/>
</dbReference>
<dbReference type="GO" id="GO:0004252">
    <property type="term" value="F:serine-type endopeptidase activity"/>
    <property type="evidence" value="ECO:0007669"/>
    <property type="project" value="UniProtKB-UniRule"/>
</dbReference>
<feature type="compositionally biased region" description="Acidic residues" evidence="8">
    <location>
        <begin position="1065"/>
        <end position="1094"/>
    </location>
</feature>
<dbReference type="PRINTS" id="PR00723">
    <property type="entry name" value="SUBTILISIN"/>
</dbReference>
<evidence type="ECO:0000259" key="11">
    <source>
        <dbReference type="Pfam" id="PF06280"/>
    </source>
</evidence>